<keyword evidence="3" id="KW-1185">Reference proteome</keyword>
<sequence length="150" mass="16864">MSKTCRKTLIYYCDTTTLKCNNVLRVIYSVGDSMLLSPILTAALPLGITTIFSWILRLCDRGNLHQGMEEESEAHSPNYPWLESFLSRVHIRVFRSPRWVAGAGFGIPVPIGVEDLLEEDISDIFCETLGVTKHQHSPSDTRSPKAQRSL</sequence>
<evidence type="ECO:0000313" key="3">
    <source>
        <dbReference type="Proteomes" id="UP000886998"/>
    </source>
</evidence>
<dbReference type="AlphaFoldDB" id="A0A8X6WUS2"/>
<name>A0A8X6WUS2_9ARAC</name>
<feature type="transmembrane region" description="Helical" evidence="1">
    <location>
        <begin position="35"/>
        <end position="56"/>
    </location>
</feature>
<gene>
    <name evidence="2" type="ORF">TNIN_278001</name>
</gene>
<organism evidence="2 3">
    <name type="scientific">Trichonephila inaurata madagascariensis</name>
    <dbReference type="NCBI Taxonomy" id="2747483"/>
    <lineage>
        <taxon>Eukaryota</taxon>
        <taxon>Metazoa</taxon>
        <taxon>Ecdysozoa</taxon>
        <taxon>Arthropoda</taxon>
        <taxon>Chelicerata</taxon>
        <taxon>Arachnida</taxon>
        <taxon>Araneae</taxon>
        <taxon>Araneomorphae</taxon>
        <taxon>Entelegynae</taxon>
        <taxon>Araneoidea</taxon>
        <taxon>Nephilidae</taxon>
        <taxon>Trichonephila</taxon>
        <taxon>Trichonephila inaurata</taxon>
    </lineage>
</organism>
<dbReference type="Proteomes" id="UP000886998">
    <property type="component" value="Unassembled WGS sequence"/>
</dbReference>
<comment type="caution">
    <text evidence="2">The sequence shown here is derived from an EMBL/GenBank/DDBJ whole genome shotgun (WGS) entry which is preliminary data.</text>
</comment>
<evidence type="ECO:0000256" key="1">
    <source>
        <dbReference type="SAM" id="Phobius"/>
    </source>
</evidence>
<evidence type="ECO:0000313" key="2">
    <source>
        <dbReference type="EMBL" id="GFY41140.1"/>
    </source>
</evidence>
<reference evidence="2" key="1">
    <citation type="submission" date="2020-08" db="EMBL/GenBank/DDBJ databases">
        <title>Multicomponent nature underlies the extraordinary mechanical properties of spider dragline silk.</title>
        <authorList>
            <person name="Kono N."/>
            <person name="Nakamura H."/>
            <person name="Mori M."/>
            <person name="Yoshida Y."/>
            <person name="Ohtoshi R."/>
            <person name="Malay A.D."/>
            <person name="Moran D.A.P."/>
            <person name="Tomita M."/>
            <person name="Numata K."/>
            <person name="Arakawa K."/>
        </authorList>
    </citation>
    <scope>NUCLEOTIDE SEQUENCE</scope>
</reference>
<proteinExistence type="predicted"/>
<keyword evidence="1" id="KW-1133">Transmembrane helix</keyword>
<keyword evidence="1" id="KW-0472">Membrane</keyword>
<keyword evidence="1" id="KW-0812">Transmembrane</keyword>
<dbReference type="EMBL" id="BMAV01002319">
    <property type="protein sequence ID" value="GFY41140.1"/>
    <property type="molecule type" value="Genomic_DNA"/>
</dbReference>
<accession>A0A8X6WUS2</accession>
<protein>
    <submittedName>
        <fullName evidence="2">Uncharacterized protein</fullName>
    </submittedName>
</protein>